<keyword evidence="3" id="KW-1185">Reference proteome</keyword>
<dbReference type="Proteomes" id="UP000664534">
    <property type="component" value="Unassembled WGS sequence"/>
</dbReference>
<feature type="compositionally biased region" description="Polar residues" evidence="1">
    <location>
        <begin position="216"/>
        <end position="228"/>
    </location>
</feature>
<comment type="caution">
    <text evidence="2">The sequence shown here is derived from an EMBL/GenBank/DDBJ whole genome shotgun (WGS) entry which is preliminary data.</text>
</comment>
<feature type="region of interest" description="Disordered" evidence="1">
    <location>
        <begin position="53"/>
        <end position="134"/>
    </location>
</feature>
<feature type="region of interest" description="Disordered" evidence="1">
    <location>
        <begin position="1"/>
        <end position="24"/>
    </location>
</feature>
<accession>A0A8H3J6F3</accession>
<gene>
    <name evidence="2" type="ORF">IMSHALPRED_002536</name>
</gene>
<protein>
    <submittedName>
        <fullName evidence="2">Uncharacterized protein</fullName>
    </submittedName>
</protein>
<sequence length="420" mass="45633">MDPKSYQASAAGQAGPDSSYRFGSTPAKYAEHLAKIAPIGRSGDATYMVASPLDSATSPYDSPYTTAARQAASPSVGTSVRATGPPLTTTGPAASPSNEPKTRPVIPALSAGSDSIPSLPSISTPRSPSPDAEKLISSLTNYESLSDDALYEAALNAQQAMVKWQNEYIALEAKIEFMRDSPKNSRKKRKNPRELEDPREYDQKHHNSLHKPPPNISQRTGKHPQTTARPLFTHPITNQTSSARKPRNELHIDMNAPMQPLEGKRVRTPRILDHDDFAFPNPKKPTKRAREPDNTTTTTTTTNDPAPDQPPAKKQALRPRSITPPAWIRTARDVKSESKELPAAPENALVLEKAVCPAKKVIKRELGEVARGKDPVRAAAARLVWARRRAGGTNGRCGGLLKGRGRKGVRVKVEVEEEGV</sequence>
<proteinExistence type="predicted"/>
<dbReference type="EMBL" id="CAJPDT010000146">
    <property type="protein sequence ID" value="CAF9941348.1"/>
    <property type="molecule type" value="Genomic_DNA"/>
</dbReference>
<feature type="compositionally biased region" description="Basic and acidic residues" evidence="1">
    <location>
        <begin position="192"/>
        <end position="205"/>
    </location>
</feature>
<feature type="compositionally biased region" description="Basic and acidic residues" evidence="1">
    <location>
        <begin position="330"/>
        <end position="340"/>
    </location>
</feature>
<evidence type="ECO:0000313" key="3">
    <source>
        <dbReference type="Proteomes" id="UP000664534"/>
    </source>
</evidence>
<feature type="compositionally biased region" description="Polar residues" evidence="1">
    <location>
        <begin position="112"/>
        <end position="126"/>
    </location>
</feature>
<evidence type="ECO:0000313" key="2">
    <source>
        <dbReference type="EMBL" id="CAF9941348.1"/>
    </source>
</evidence>
<feature type="compositionally biased region" description="Basic and acidic residues" evidence="1">
    <location>
        <begin position="262"/>
        <end position="277"/>
    </location>
</feature>
<feature type="compositionally biased region" description="Low complexity" evidence="1">
    <location>
        <begin position="295"/>
        <end position="306"/>
    </location>
</feature>
<feature type="compositionally biased region" description="Low complexity" evidence="1">
    <location>
        <begin position="82"/>
        <end position="97"/>
    </location>
</feature>
<organism evidence="2 3">
    <name type="scientific">Imshaugia aleurites</name>
    <dbReference type="NCBI Taxonomy" id="172621"/>
    <lineage>
        <taxon>Eukaryota</taxon>
        <taxon>Fungi</taxon>
        <taxon>Dikarya</taxon>
        <taxon>Ascomycota</taxon>
        <taxon>Pezizomycotina</taxon>
        <taxon>Lecanoromycetes</taxon>
        <taxon>OSLEUM clade</taxon>
        <taxon>Lecanoromycetidae</taxon>
        <taxon>Lecanorales</taxon>
        <taxon>Lecanorineae</taxon>
        <taxon>Parmeliaceae</taxon>
        <taxon>Imshaugia</taxon>
    </lineage>
</organism>
<dbReference type="AlphaFoldDB" id="A0A8H3J6F3"/>
<feature type="region of interest" description="Disordered" evidence="1">
    <location>
        <begin position="179"/>
        <end position="343"/>
    </location>
</feature>
<feature type="compositionally biased region" description="Polar residues" evidence="1">
    <location>
        <begin position="1"/>
        <end position="10"/>
    </location>
</feature>
<reference evidence="2" key="1">
    <citation type="submission" date="2021-03" db="EMBL/GenBank/DDBJ databases">
        <authorList>
            <person name="Tagirdzhanova G."/>
        </authorList>
    </citation>
    <scope>NUCLEOTIDE SEQUENCE</scope>
</reference>
<feature type="compositionally biased region" description="Polar residues" evidence="1">
    <location>
        <begin position="54"/>
        <end position="81"/>
    </location>
</feature>
<name>A0A8H3J6F3_9LECA</name>
<dbReference type="OrthoDB" id="4115400at2759"/>
<evidence type="ECO:0000256" key="1">
    <source>
        <dbReference type="SAM" id="MobiDB-lite"/>
    </source>
</evidence>